<feature type="domain" description="HTH deoR-type" evidence="3">
    <location>
        <begin position="4"/>
        <end position="59"/>
    </location>
</feature>
<dbReference type="PANTHER" id="PTHR34580:SF3">
    <property type="entry name" value="PROTEIN PAFB"/>
    <property type="match status" value="1"/>
</dbReference>
<dbReference type="PROSITE" id="PS51000">
    <property type="entry name" value="HTH_DEOR_2"/>
    <property type="match status" value="1"/>
</dbReference>
<dbReference type="PANTHER" id="PTHR34580">
    <property type="match status" value="1"/>
</dbReference>
<evidence type="ECO:0000259" key="3">
    <source>
        <dbReference type="PROSITE" id="PS51000"/>
    </source>
</evidence>
<keyword evidence="1" id="KW-0805">Transcription regulation</keyword>
<evidence type="ECO:0000313" key="4">
    <source>
        <dbReference type="EMBL" id="KRG75004.1"/>
    </source>
</evidence>
<comment type="caution">
    <text evidence="4">The sequence shown here is derived from an EMBL/GenBank/DDBJ whole genome shotgun (WGS) entry which is preliminary data.</text>
</comment>
<sequence length="324" mass="34636">MSHTANRLLRLIALLQARPHWSGGELAERMQVDRRSVRRDIQRLRELGYPVRASSGVGGGYRMGAGGPLLPLLLEEEEATAIALALRAAASSMAGMEDTARSVLTKLDPLVPSRRRQQAGEIHAATATLAQKPSVDGQLLGKLAVACRQAAPLAFDYLSHGGEATHRRVDAQHLVNYGRCWYLLAWDHGRGDWRTLRVDRISALQSLPGQGMRRALSVPPEVAVHQAVSQAPFVMKAEVHLAGTLEQLAPQVPPWCGVLQEGGPAHCILHVGADTPAMLASQILSLGIRPLHVATTPPALRAEMVACLGGLAAVMADAGSSRPV</sequence>
<dbReference type="GO" id="GO:0003700">
    <property type="term" value="F:DNA-binding transcription factor activity"/>
    <property type="evidence" value="ECO:0007669"/>
    <property type="project" value="InterPro"/>
</dbReference>
<dbReference type="EMBL" id="LDJK01000018">
    <property type="protein sequence ID" value="KRG75004.1"/>
    <property type="molecule type" value="Genomic_DNA"/>
</dbReference>
<proteinExistence type="predicted"/>
<keyword evidence="2" id="KW-0804">Transcription</keyword>
<evidence type="ECO:0000313" key="5">
    <source>
        <dbReference type="Proteomes" id="UP000051386"/>
    </source>
</evidence>
<keyword evidence="5" id="KW-1185">Reference proteome</keyword>
<dbReference type="Gene3D" id="1.10.10.10">
    <property type="entry name" value="Winged helix-like DNA-binding domain superfamily/Winged helix DNA-binding domain"/>
    <property type="match status" value="1"/>
</dbReference>
<dbReference type="AlphaFoldDB" id="A0A0R0CZ15"/>
<dbReference type="InterPro" id="IPR036388">
    <property type="entry name" value="WH-like_DNA-bd_sf"/>
</dbReference>
<organism evidence="4 5">
    <name type="scientific">Stenotrophomonas chelatiphaga</name>
    <dbReference type="NCBI Taxonomy" id="517011"/>
    <lineage>
        <taxon>Bacteria</taxon>
        <taxon>Pseudomonadati</taxon>
        <taxon>Pseudomonadota</taxon>
        <taxon>Gammaproteobacteria</taxon>
        <taxon>Lysobacterales</taxon>
        <taxon>Lysobacteraceae</taxon>
        <taxon>Stenotrophomonas</taxon>
    </lineage>
</organism>
<dbReference type="InterPro" id="IPR001034">
    <property type="entry name" value="DeoR_HTH"/>
</dbReference>
<protein>
    <submittedName>
        <fullName evidence="4">DeoR faimly transcriptional regulator</fullName>
    </submittedName>
</protein>
<evidence type="ECO:0000256" key="2">
    <source>
        <dbReference type="ARBA" id="ARBA00023163"/>
    </source>
</evidence>
<dbReference type="RefSeq" id="WP_057507778.1">
    <property type="nucleotide sequence ID" value="NZ_LDJK01000018.1"/>
</dbReference>
<dbReference type="InterPro" id="IPR051534">
    <property type="entry name" value="CBASS_pafABC_assoc_protein"/>
</dbReference>
<gene>
    <name evidence="4" type="ORF">ABB28_06065</name>
</gene>
<dbReference type="Pfam" id="PF08279">
    <property type="entry name" value="HTH_11"/>
    <property type="match status" value="1"/>
</dbReference>
<dbReference type="Pfam" id="PF13280">
    <property type="entry name" value="WYL"/>
    <property type="match status" value="1"/>
</dbReference>
<dbReference type="InterPro" id="IPR013196">
    <property type="entry name" value="HTH_11"/>
</dbReference>
<dbReference type="PATRIC" id="fig|517011.3.peg.701"/>
<reference evidence="4 5" key="1">
    <citation type="submission" date="2015-05" db="EMBL/GenBank/DDBJ databases">
        <title>Genome sequencing and analysis of members of genus Stenotrophomonas.</title>
        <authorList>
            <person name="Patil P.P."/>
            <person name="Midha S."/>
            <person name="Patil P.B."/>
        </authorList>
    </citation>
    <scope>NUCLEOTIDE SEQUENCE [LARGE SCALE GENOMIC DNA]</scope>
    <source>
        <strain evidence="4 5">DSM 21508</strain>
    </source>
</reference>
<evidence type="ECO:0000256" key="1">
    <source>
        <dbReference type="ARBA" id="ARBA00023015"/>
    </source>
</evidence>
<dbReference type="PROSITE" id="PS52050">
    <property type="entry name" value="WYL"/>
    <property type="match status" value="1"/>
</dbReference>
<dbReference type="SUPFAM" id="SSF46785">
    <property type="entry name" value="Winged helix' DNA-binding domain"/>
    <property type="match status" value="1"/>
</dbReference>
<dbReference type="InterPro" id="IPR036390">
    <property type="entry name" value="WH_DNA-bd_sf"/>
</dbReference>
<dbReference type="Proteomes" id="UP000051386">
    <property type="component" value="Unassembled WGS sequence"/>
</dbReference>
<dbReference type="InterPro" id="IPR026881">
    <property type="entry name" value="WYL_dom"/>
</dbReference>
<accession>A0A0R0CZ15</accession>
<name>A0A0R0CZ15_9GAMM</name>